<accession>A0A382LC40</accession>
<organism evidence="2">
    <name type="scientific">marine metagenome</name>
    <dbReference type="NCBI Taxonomy" id="408172"/>
    <lineage>
        <taxon>unclassified sequences</taxon>
        <taxon>metagenomes</taxon>
        <taxon>ecological metagenomes</taxon>
    </lineage>
</organism>
<dbReference type="Gene3D" id="3.40.50.300">
    <property type="entry name" value="P-loop containing nucleotide triphosphate hydrolases"/>
    <property type="match status" value="1"/>
</dbReference>
<dbReference type="InterPro" id="IPR039430">
    <property type="entry name" value="Thymidylate_kin-like_dom"/>
</dbReference>
<dbReference type="InterPro" id="IPR027417">
    <property type="entry name" value="P-loop_NTPase"/>
</dbReference>
<sequence length="80" mass="8771">MNFGATGNRLKKRTVKCGLLITFEGGEGVGKSTQAERLFRKLDSYGIDVVLAHEPGSSDLGNHVRRWIKRTNSPSPLAET</sequence>
<evidence type="ECO:0000313" key="2">
    <source>
        <dbReference type="EMBL" id="SVC33435.1"/>
    </source>
</evidence>
<feature type="non-terminal residue" evidence="2">
    <location>
        <position position="80"/>
    </location>
</feature>
<evidence type="ECO:0000259" key="1">
    <source>
        <dbReference type="Pfam" id="PF02223"/>
    </source>
</evidence>
<name>A0A382LC40_9ZZZZ</name>
<dbReference type="Pfam" id="PF02223">
    <property type="entry name" value="Thymidylate_kin"/>
    <property type="match status" value="1"/>
</dbReference>
<dbReference type="AlphaFoldDB" id="A0A382LC40"/>
<protein>
    <recommendedName>
        <fullName evidence="1">Thymidylate kinase-like domain-containing protein</fullName>
    </recommendedName>
</protein>
<reference evidence="2" key="1">
    <citation type="submission" date="2018-05" db="EMBL/GenBank/DDBJ databases">
        <authorList>
            <person name="Lanie J.A."/>
            <person name="Ng W.-L."/>
            <person name="Kazmierczak K.M."/>
            <person name="Andrzejewski T.M."/>
            <person name="Davidsen T.M."/>
            <person name="Wayne K.J."/>
            <person name="Tettelin H."/>
            <person name="Glass J.I."/>
            <person name="Rusch D."/>
            <person name="Podicherti R."/>
            <person name="Tsui H.-C.T."/>
            <person name="Winkler M.E."/>
        </authorList>
    </citation>
    <scope>NUCLEOTIDE SEQUENCE</scope>
</reference>
<feature type="domain" description="Thymidylate kinase-like" evidence="1">
    <location>
        <begin position="23"/>
        <end position="78"/>
    </location>
</feature>
<gene>
    <name evidence="2" type="ORF">METZ01_LOCUS286289</name>
</gene>
<dbReference type="EMBL" id="UINC01085664">
    <property type="protein sequence ID" value="SVC33435.1"/>
    <property type="molecule type" value="Genomic_DNA"/>
</dbReference>
<proteinExistence type="predicted"/>
<dbReference type="SUPFAM" id="SSF52540">
    <property type="entry name" value="P-loop containing nucleoside triphosphate hydrolases"/>
    <property type="match status" value="1"/>
</dbReference>